<reference evidence="10 11" key="1">
    <citation type="submission" date="2017-07" db="EMBL/GenBank/DDBJ databases">
        <title>Phylogenetic study on the rhizospheric bacterium Ochrobactrum sp. A44.</title>
        <authorList>
            <person name="Krzyzanowska D.M."/>
            <person name="Ossowicki A."/>
            <person name="Rajewska M."/>
            <person name="Maciag T."/>
            <person name="Kaczynski Z."/>
            <person name="Czerwicka M."/>
            <person name="Jafra S."/>
        </authorList>
    </citation>
    <scope>NUCLEOTIDE SEQUENCE [LARGE SCALE GENOMIC DNA]</scope>
    <source>
        <strain evidence="10 11">PR17</strain>
    </source>
</reference>
<dbReference type="AlphaFoldDB" id="A0A256FTI8"/>
<evidence type="ECO:0000256" key="7">
    <source>
        <dbReference type="ARBA" id="ARBA00038873"/>
    </source>
</evidence>
<evidence type="ECO:0000256" key="5">
    <source>
        <dbReference type="ARBA" id="ARBA00036820"/>
    </source>
</evidence>
<keyword evidence="4" id="KW-0418">Kinase</keyword>
<evidence type="ECO:0000256" key="3">
    <source>
        <dbReference type="ARBA" id="ARBA00022679"/>
    </source>
</evidence>
<dbReference type="GO" id="GO:0047992">
    <property type="term" value="F:hydroxylysine kinase activity"/>
    <property type="evidence" value="ECO:0007669"/>
    <property type="project" value="UniProtKB-EC"/>
</dbReference>
<evidence type="ECO:0000256" key="8">
    <source>
        <dbReference type="ARBA" id="ARBA00040505"/>
    </source>
</evidence>
<dbReference type="GO" id="GO:0005737">
    <property type="term" value="C:cytoplasm"/>
    <property type="evidence" value="ECO:0007669"/>
    <property type="project" value="UniProtKB-SubCell"/>
</dbReference>
<accession>A0A256FTI8</accession>
<gene>
    <name evidence="10" type="ORF">CEV32_3398</name>
</gene>
<evidence type="ECO:0000256" key="6">
    <source>
        <dbReference type="ARBA" id="ARBA00037368"/>
    </source>
</evidence>
<dbReference type="Gene3D" id="3.90.1200.10">
    <property type="match status" value="1"/>
</dbReference>
<sequence length="233" mass="25927">MRLLTYIEGTPLSHVGAPTSTLRSAIGQAVANLDTVLAGFDHPYASKRDLIWDVKNLNRLRPHLALINVHRRPLAEAMLDRFEAVAGPKLAQLPAQAVHSDMNGQNILIDGERLAGFIDFGDLVHAPRLVDLAGVALLQMHGGENDLLDVADIVTVYNEITPLTDLEIELLPEFMIGRCVINVLVTEFLADRAPANRTYIMKNNPGSWKRLERLSILLQNPFRSPLQKRRHTP</sequence>
<dbReference type="EMBL" id="NNRK01000016">
    <property type="protein sequence ID" value="OYR18192.1"/>
    <property type="molecule type" value="Genomic_DNA"/>
</dbReference>
<keyword evidence="2" id="KW-0963">Cytoplasm</keyword>
<proteinExistence type="predicted"/>
<name>A0A256FTI8_9HYPH</name>
<dbReference type="PANTHER" id="PTHR21064">
    <property type="entry name" value="AMINOGLYCOSIDE PHOSPHOTRANSFERASE DOMAIN-CONTAINING PROTEIN-RELATED"/>
    <property type="match status" value="1"/>
</dbReference>
<dbReference type="PANTHER" id="PTHR21064:SF1">
    <property type="entry name" value="HYDROXYLYSINE KINASE"/>
    <property type="match status" value="1"/>
</dbReference>
<comment type="subcellular location">
    <subcellularLocation>
        <location evidence="1">Cytoplasm</location>
    </subcellularLocation>
</comment>
<comment type="caution">
    <text evidence="10">The sequence shown here is derived from an EMBL/GenBank/DDBJ whole genome shotgun (WGS) entry which is preliminary data.</text>
</comment>
<dbReference type="EC" id="2.7.1.81" evidence="7"/>
<keyword evidence="3 10" id="KW-0808">Transferase</keyword>
<evidence type="ECO:0000259" key="9">
    <source>
        <dbReference type="Pfam" id="PF01636"/>
    </source>
</evidence>
<evidence type="ECO:0000256" key="4">
    <source>
        <dbReference type="ARBA" id="ARBA00022777"/>
    </source>
</evidence>
<dbReference type="InterPro" id="IPR002575">
    <property type="entry name" value="Aminoglycoside_PTrfase"/>
</dbReference>
<dbReference type="Pfam" id="PF01636">
    <property type="entry name" value="APH"/>
    <property type="match status" value="1"/>
</dbReference>
<feature type="domain" description="Aminoglycoside phosphotransferase" evidence="9">
    <location>
        <begin position="1"/>
        <end position="143"/>
    </location>
</feature>
<keyword evidence="11" id="KW-1185">Reference proteome</keyword>
<organism evidence="10 11">
    <name type="scientific">Brucella rhizosphaerae</name>
    <dbReference type="NCBI Taxonomy" id="571254"/>
    <lineage>
        <taxon>Bacteria</taxon>
        <taxon>Pseudomonadati</taxon>
        <taxon>Pseudomonadota</taxon>
        <taxon>Alphaproteobacteria</taxon>
        <taxon>Hyphomicrobiales</taxon>
        <taxon>Brucellaceae</taxon>
        <taxon>Brucella/Ochrobactrum group</taxon>
        <taxon>Brucella</taxon>
    </lineage>
</organism>
<protein>
    <recommendedName>
        <fullName evidence="8">Hydroxylysine kinase</fullName>
        <ecNumber evidence="7">2.7.1.81</ecNumber>
    </recommendedName>
</protein>
<evidence type="ECO:0000256" key="1">
    <source>
        <dbReference type="ARBA" id="ARBA00004496"/>
    </source>
</evidence>
<comment type="function">
    <text evidence="6">Catalyzes the GTP-dependent phosphorylation of 5-hydroxy-L-lysine.</text>
</comment>
<evidence type="ECO:0000313" key="10">
    <source>
        <dbReference type="EMBL" id="OYR18192.1"/>
    </source>
</evidence>
<dbReference type="InterPro" id="IPR011009">
    <property type="entry name" value="Kinase-like_dom_sf"/>
</dbReference>
<dbReference type="RefSeq" id="WP_167382727.1">
    <property type="nucleotide sequence ID" value="NZ_JBHEEL010000025.1"/>
</dbReference>
<dbReference type="InterPro" id="IPR050249">
    <property type="entry name" value="Pseudomonas-type_ThrB"/>
</dbReference>
<comment type="catalytic activity">
    <reaction evidence="5">
        <text>(5R)-5-hydroxy-L-lysine + GTP = (5R)-5-phosphooxy-L-lysine + GDP + H(+)</text>
        <dbReference type="Rhea" id="RHEA:19049"/>
        <dbReference type="ChEBI" id="CHEBI:15378"/>
        <dbReference type="ChEBI" id="CHEBI:37565"/>
        <dbReference type="ChEBI" id="CHEBI:57882"/>
        <dbReference type="ChEBI" id="CHEBI:58189"/>
        <dbReference type="ChEBI" id="CHEBI:58357"/>
        <dbReference type="EC" id="2.7.1.81"/>
    </reaction>
</comment>
<dbReference type="Proteomes" id="UP000216345">
    <property type="component" value="Unassembled WGS sequence"/>
</dbReference>
<evidence type="ECO:0000313" key="11">
    <source>
        <dbReference type="Proteomes" id="UP000216345"/>
    </source>
</evidence>
<dbReference type="SUPFAM" id="SSF56112">
    <property type="entry name" value="Protein kinase-like (PK-like)"/>
    <property type="match status" value="1"/>
</dbReference>
<evidence type="ECO:0000256" key="2">
    <source>
        <dbReference type="ARBA" id="ARBA00022490"/>
    </source>
</evidence>